<proteinExistence type="predicted"/>
<gene>
    <name evidence="1" type="ORF">DRW41_07370</name>
</gene>
<reference evidence="1 2" key="1">
    <citation type="submission" date="2018-07" db="EMBL/GenBank/DDBJ databases">
        <title>Bacillus sp. YLB-04 draft genome sequence.</title>
        <authorList>
            <person name="Yu L."/>
            <person name="Tang X."/>
        </authorList>
    </citation>
    <scope>NUCLEOTIDE SEQUENCE [LARGE SCALE GENOMIC DNA]</scope>
    <source>
        <strain evidence="1 2">YLB-04</strain>
    </source>
</reference>
<dbReference type="EMBL" id="QNQT01000002">
    <property type="protein sequence ID" value="RDU37653.1"/>
    <property type="molecule type" value="Genomic_DNA"/>
</dbReference>
<protein>
    <submittedName>
        <fullName evidence="1">Uncharacterized protein</fullName>
    </submittedName>
</protein>
<dbReference type="Proteomes" id="UP000257144">
    <property type="component" value="Unassembled WGS sequence"/>
</dbReference>
<evidence type="ECO:0000313" key="2">
    <source>
        <dbReference type="Proteomes" id="UP000257144"/>
    </source>
</evidence>
<accession>A0A3D8GT62</accession>
<comment type="caution">
    <text evidence="1">The sequence shown here is derived from an EMBL/GenBank/DDBJ whole genome shotgun (WGS) entry which is preliminary data.</text>
</comment>
<evidence type="ECO:0000313" key="1">
    <source>
        <dbReference type="EMBL" id="RDU37653.1"/>
    </source>
</evidence>
<sequence>MLKQDGKSLKEINKTIVDHYSSYGEGTPTPVPAK</sequence>
<keyword evidence="2" id="KW-1185">Reference proteome</keyword>
<organism evidence="1 2">
    <name type="scientific">Neobacillus piezotolerans</name>
    <dbReference type="NCBI Taxonomy" id="2259171"/>
    <lineage>
        <taxon>Bacteria</taxon>
        <taxon>Bacillati</taxon>
        <taxon>Bacillota</taxon>
        <taxon>Bacilli</taxon>
        <taxon>Bacillales</taxon>
        <taxon>Bacillaceae</taxon>
        <taxon>Neobacillus</taxon>
    </lineage>
</organism>
<dbReference type="AlphaFoldDB" id="A0A3D8GT62"/>
<name>A0A3D8GT62_9BACI</name>
<dbReference type="OrthoDB" id="2919794at2"/>